<evidence type="ECO:0000256" key="3">
    <source>
        <dbReference type="ARBA" id="ARBA00022475"/>
    </source>
</evidence>
<evidence type="ECO:0000256" key="4">
    <source>
        <dbReference type="ARBA" id="ARBA00022692"/>
    </source>
</evidence>
<evidence type="ECO:0000256" key="7">
    <source>
        <dbReference type="SAM" id="Phobius"/>
    </source>
</evidence>
<dbReference type="InterPro" id="IPR002758">
    <property type="entry name" value="Cation_antiport_E"/>
</dbReference>
<evidence type="ECO:0000256" key="6">
    <source>
        <dbReference type="ARBA" id="ARBA00023136"/>
    </source>
</evidence>
<keyword evidence="3" id="KW-1003">Cell membrane</keyword>
<dbReference type="GO" id="GO:0005886">
    <property type="term" value="C:plasma membrane"/>
    <property type="evidence" value="ECO:0007669"/>
    <property type="project" value="UniProtKB-SubCell"/>
</dbReference>
<comment type="similarity">
    <text evidence="2">Belongs to the CPA3 antiporters (TC 2.A.63) subunit E family.</text>
</comment>
<organism evidence="8 9">
    <name type="scientific">Desulfobacula phenolica</name>
    <dbReference type="NCBI Taxonomy" id="90732"/>
    <lineage>
        <taxon>Bacteria</taxon>
        <taxon>Pseudomonadati</taxon>
        <taxon>Thermodesulfobacteriota</taxon>
        <taxon>Desulfobacteria</taxon>
        <taxon>Desulfobacterales</taxon>
        <taxon>Desulfobacteraceae</taxon>
        <taxon>Desulfobacula</taxon>
    </lineage>
</organism>
<sequence>MPLFILNISFAAVFTLLTGSGRIGIFLFGFVLGYGILWLSSPLYKDTRYFKKLPKTLNLITYFLKELFVSNFRVLWDVITPGHISRPGIIGVPLDAETDLEIFLVANLISLTPGSLSVDLSEDKKTLFVHIMFLENATAARTDIKNGLEKRVLEVMRS</sequence>
<dbReference type="GO" id="GO:0008324">
    <property type="term" value="F:monoatomic cation transmembrane transporter activity"/>
    <property type="evidence" value="ECO:0007669"/>
    <property type="project" value="InterPro"/>
</dbReference>
<dbReference type="EMBL" id="FNLL01000011">
    <property type="protein sequence ID" value="SDU54122.1"/>
    <property type="molecule type" value="Genomic_DNA"/>
</dbReference>
<feature type="transmembrane region" description="Helical" evidence="7">
    <location>
        <begin position="23"/>
        <end position="44"/>
    </location>
</feature>
<name>A0A1H2JCM9_9BACT</name>
<dbReference type="Proteomes" id="UP000199608">
    <property type="component" value="Unassembled WGS sequence"/>
</dbReference>
<keyword evidence="9" id="KW-1185">Reference proteome</keyword>
<protein>
    <submittedName>
        <fullName evidence="8">Multicomponent Na+:H+ antiporter subunit E</fullName>
    </submittedName>
</protein>
<dbReference type="RefSeq" id="WP_092236909.1">
    <property type="nucleotide sequence ID" value="NZ_FNLL01000011.1"/>
</dbReference>
<dbReference type="PANTHER" id="PTHR34584:SF1">
    <property type="entry name" value="NA(+)_H(+) ANTIPORTER SUBUNIT E1"/>
    <property type="match status" value="1"/>
</dbReference>
<evidence type="ECO:0000256" key="5">
    <source>
        <dbReference type="ARBA" id="ARBA00022989"/>
    </source>
</evidence>
<evidence type="ECO:0000313" key="9">
    <source>
        <dbReference type="Proteomes" id="UP000199608"/>
    </source>
</evidence>
<keyword evidence="6 7" id="KW-0472">Membrane</keyword>
<gene>
    <name evidence="8" type="ORF">SAMN04487931_111166</name>
</gene>
<proteinExistence type="inferred from homology"/>
<accession>A0A1H2JCM9</accession>
<comment type="subcellular location">
    <subcellularLocation>
        <location evidence="1">Cell membrane</location>
        <topology evidence="1">Multi-pass membrane protein</topology>
    </subcellularLocation>
</comment>
<reference evidence="9" key="1">
    <citation type="submission" date="2016-10" db="EMBL/GenBank/DDBJ databases">
        <authorList>
            <person name="Varghese N."/>
            <person name="Submissions S."/>
        </authorList>
    </citation>
    <scope>NUCLEOTIDE SEQUENCE [LARGE SCALE GENOMIC DNA]</scope>
    <source>
        <strain evidence="9">DSM 3384</strain>
    </source>
</reference>
<dbReference type="AlphaFoldDB" id="A0A1H2JCM9"/>
<keyword evidence="5 7" id="KW-1133">Transmembrane helix</keyword>
<evidence type="ECO:0000313" key="8">
    <source>
        <dbReference type="EMBL" id="SDU54122.1"/>
    </source>
</evidence>
<dbReference type="Pfam" id="PF01899">
    <property type="entry name" value="MNHE"/>
    <property type="match status" value="1"/>
</dbReference>
<evidence type="ECO:0000256" key="2">
    <source>
        <dbReference type="ARBA" id="ARBA00006228"/>
    </source>
</evidence>
<keyword evidence="4 7" id="KW-0812">Transmembrane</keyword>
<dbReference type="PANTHER" id="PTHR34584">
    <property type="entry name" value="NA(+)/H(+) ANTIPORTER SUBUNIT E1"/>
    <property type="match status" value="1"/>
</dbReference>
<dbReference type="PIRSF" id="PIRSF019239">
    <property type="entry name" value="MrpE"/>
    <property type="match status" value="1"/>
</dbReference>
<evidence type="ECO:0000256" key="1">
    <source>
        <dbReference type="ARBA" id="ARBA00004651"/>
    </source>
</evidence>